<dbReference type="InterPro" id="IPR027417">
    <property type="entry name" value="P-loop_NTPase"/>
</dbReference>
<dbReference type="InterPro" id="IPR030381">
    <property type="entry name" value="G_DYNAMIN_dom"/>
</dbReference>
<keyword evidence="7" id="KW-0175">Coiled coil</keyword>
<evidence type="ECO:0000256" key="8">
    <source>
        <dbReference type="ARBA" id="ARBA00023128"/>
    </source>
</evidence>
<evidence type="ECO:0000256" key="10">
    <source>
        <dbReference type="ARBA" id="ARBA00023136"/>
    </source>
</evidence>
<evidence type="ECO:0000256" key="6">
    <source>
        <dbReference type="ARBA" id="ARBA00022989"/>
    </source>
</evidence>
<comment type="subcellular location">
    <subcellularLocation>
        <location evidence="1">Mitochondrion outer membrane</location>
        <topology evidence="1">Multi-pass membrane protein</topology>
    </subcellularLocation>
</comment>
<reference evidence="13" key="1">
    <citation type="submission" date="2012-07" db="EMBL/GenBank/DDBJ databases">
        <title>Genome of the Chinese tree shrew, a rising model animal genetically related to primates.</title>
        <authorList>
            <person name="Zhang G."/>
            <person name="Fan Y."/>
            <person name="Yao Y."/>
            <person name="Huang Z."/>
        </authorList>
    </citation>
    <scope>NUCLEOTIDE SEQUENCE [LARGE SCALE GENOMIC DNA]</scope>
</reference>
<evidence type="ECO:0000313" key="13">
    <source>
        <dbReference type="Proteomes" id="UP000011518"/>
    </source>
</evidence>
<dbReference type="eggNOG" id="KOG0448">
    <property type="taxonomic scope" value="Eukaryota"/>
</dbReference>
<evidence type="ECO:0000256" key="2">
    <source>
        <dbReference type="ARBA" id="ARBA00022692"/>
    </source>
</evidence>
<evidence type="ECO:0000256" key="9">
    <source>
        <dbReference type="ARBA" id="ARBA00023134"/>
    </source>
</evidence>
<dbReference type="InterPro" id="IPR006884">
    <property type="entry name" value="Fzo/mitofusin_HR2"/>
</dbReference>
<keyword evidence="10" id="KW-0472">Membrane</keyword>
<keyword evidence="5" id="KW-0378">Hydrolase</keyword>
<dbReference type="InterPro" id="IPR027094">
    <property type="entry name" value="Mitofusin_fam"/>
</dbReference>
<dbReference type="Gene3D" id="3.40.50.300">
    <property type="entry name" value="P-loop containing nucleotide triphosphate hydrolases"/>
    <property type="match status" value="1"/>
</dbReference>
<dbReference type="GO" id="GO:0003924">
    <property type="term" value="F:GTPase activity"/>
    <property type="evidence" value="ECO:0007669"/>
    <property type="project" value="InterPro"/>
</dbReference>
<proteinExistence type="predicted"/>
<protein>
    <submittedName>
        <fullName evidence="12">Mitofusin-1</fullName>
    </submittedName>
</protein>
<evidence type="ECO:0000313" key="12">
    <source>
        <dbReference type="EMBL" id="ELV13461.1"/>
    </source>
</evidence>
<reference evidence="13" key="2">
    <citation type="journal article" date="2013" name="Nat. Commun.">
        <title>Genome of the Chinese tree shrew.</title>
        <authorList>
            <person name="Fan Y."/>
            <person name="Huang Z.Y."/>
            <person name="Cao C.C."/>
            <person name="Chen C.S."/>
            <person name="Chen Y.X."/>
            <person name="Fan D.D."/>
            <person name="He J."/>
            <person name="Hou H.L."/>
            <person name="Hu L."/>
            <person name="Hu X.T."/>
            <person name="Jiang X.T."/>
            <person name="Lai R."/>
            <person name="Lang Y.S."/>
            <person name="Liang B."/>
            <person name="Liao S.G."/>
            <person name="Mu D."/>
            <person name="Ma Y.Y."/>
            <person name="Niu Y.Y."/>
            <person name="Sun X.Q."/>
            <person name="Xia J.Q."/>
            <person name="Xiao J."/>
            <person name="Xiong Z.Q."/>
            <person name="Xu L."/>
            <person name="Yang L."/>
            <person name="Zhang Y."/>
            <person name="Zhao W."/>
            <person name="Zhao X.D."/>
            <person name="Zheng Y.T."/>
            <person name="Zhou J.M."/>
            <person name="Zhu Y.B."/>
            <person name="Zhang G.J."/>
            <person name="Wang J."/>
            <person name="Yao Y.G."/>
        </authorList>
    </citation>
    <scope>NUCLEOTIDE SEQUENCE [LARGE SCALE GENOMIC DNA]</scope>
</reference>
<keyword evidence="6" id="KW-1133">Transmembrane helix</keyword>
<dbReference type="PROSITE" id="PS51718">
    <property type="entry name" value="G_DYNAMIN_2"/>
    <property type="match status" value="1"/>
</dbReference>
<keyword evidence="13" id="KW-1185">Reference proteome</keyword>
<dbReference type="InParanoid" id="L8YG85"/>
<keyword evidence="3" id="KW-0547">Nucleotide-binding</keyword>
<dbReference type="Pfam" id="PF04799">
    <property type="entry name" value="Fzo_mitofusin"/>
    <property type="match status" value="1"/>
</dbReference>
<dbReference type="InterPro" id="IPR045063">
    <property type="entry name" value="Dynamin_N"/>
</dbReference>
<organism evidence="12 13">
    <name type="scientific">Tupaia chinensis</name>
    <name type="common">Chinese tree shrew</name>
    <name type="synonym">Tupaia belangeri chinensis</name>
    <dbReference type="NCBI Taxonomy" id="246437"/>
    <lineage>
        <taxon>Eukaryota</taxon>
        <taxon>Metazoa</taxon>
        <taxon>Chordata</taxon>
        <taxon>Craniata</taxon>
        <taxon>Vertebrata</taxon>
        <taxon>Euteleostomi</taxon>
        <taxon>Mammalia</taxon>
        <taxon>Eutheria</taxon>
        <taxon>Euarchontoglires</taxon>
        <taxon>Scandentia</taxon>
        <taxon>Tupaiidae</taxon>
        <taxon>Tupaia</taxon>
    </lineage>
</organism>
<dbReference type="GO" id="GO:0005741">
    <property type="term" value="C:mitochondrial outer membrane"/>
    <property type="evidence" value="ECO:0007669"/>
    <property type="project" value="UniProtKB-SubCell"/>
</dbReference>
<dbReference type="GO" id="GO:0051646">
    <property type="term" value="P:mitochondrion localization"/>
    <property type="evidence" value="ECO:0007669"/>
    <property type="project" value="TreeGrafter"/>
</dbReference>
<evidence type="ECO:0000256" key="5">
    <source>
        <dbReference type="ARBA" id="ARBA00022801"/>
    </source>
</evidence>
<dbReference type="Proteomes" id="UP000011518">
    <property type="component" value="Unassembled WGS sequence"/>
</dbReference>
<sequence length="561" mass="63240">MAATASPLKHFVLAKKAITAIFDQLLEFVTEGSHFVEATYRNPELDRIATEDDLVEMQGYKHKLSIIGEVLSRRHMKVAFFGRTSSGKSSVINAMLWDKVLPSGIGHTTNCFLSVEGTDGDKAYLMTEGSDEKKSVKVRRQHMERCLHFLVEELKVVGPSEARNRIFFVSAKEVLSARKHRAQGMPEGDRNALSLVKVCEDERCFCEFHVDGVGPAAPELWAVDEVGVYSLEEREDQVDRLDFIRNQMNLLTLDVKKKIREVTEEVANKELNKHIEDGMGRNLADRCTSEVNASMLQSQQEIIENLKPLLPAGVQNKLDALIPCKKFDLSYDLNCHQLCSDFQEDIVFRFSLGWSSLVHRFLGPTNAQRMLLGLSEPIFQLPRSLASTPTAPPRPAAPDRASQEELMVTVVTALASLTSRTSMGVIIVGGVIWKAVGWKLISASLSMYGALYLYERLTWTTRAKERAFKQQFVNYATEKLQMIVSFTSASCSHQVQQEMATTFARLCQQVDVTQRHLEEDIARLSKEIDQLEKIQNSSKLLRYLNLFFSIVCTFTGLITKM</sequence>
<dbReference type="SUPFAM" id="SSF111479">
    <property type="entry name" value="Fzo-like conserved region"/>
    <property type="match status" value="1"/>
</dbReference>
<dbReference type="PANTHER" id="PTHR10465">
    <property type="entry name" value="TRANSMEMBRANE GTPASE FZO1"/>
    <property type="match status" value="1"/>
</dbReference>
<feature type="domain" description="Dynamin-type G" evidence="11">
    <location>
        <begin position="72"/>
        <end position="137"/>
    </location>
</feature>
<keyword evidence="9" id="KW-0342">GTP-binding</keyword>
<dbReference type="Gene3D" id="1.20.5.110">
    <property type="match status" value="1"/>
</dbReference>
<keyword evidence="4" id="KW-1000">Mitochondrion outer membrane</keyword>
<gene>
    <name evidence="12" type="ORF">TREES_T100018071</name>
</gene>
<accession>L8YG85</accession>
<dbReference type="GO" id="GO:0005525">
    <property type="term" value="F:GTP binding"/>
    <property type="evidence" value="ECO:0007669"/>
    <property type="project" value="UniProtKB-KW"/>
</dbReference>
<dbReference type="Pfam" id="PF00350">
    <property type="entry name" value="Dynamin_N"/>
    <property type="match status" value="1"/>
</dbReference>
<evidence type="ECO:0000256" key="1">
    <source>
        <dbReference type="ARBA" id="ARBA00004374"/>
    </source>
</evidence>
<dbReference type="AlphaFoldDB" id="L8YG85"/>
<dbReference type="SUPFAM" id="SSF52540">
    <property type="entry name" value="P-loop containing nucleoside triphosphate hydrolases"/>
    <property type="match status" value="1"/>
</dbReference>
<evidence type="ECO:0000259" key="11">
    <source>
        <dbReference type="PROSITE" id="PS51718"/>
    </source>
</evidence>
<dbReference type="PANTHER" id="PTHR10465:SF2">
    <property type="entry name" value="MITOFUSIN-1"/>
    <property type="match status" value="1"/>
</dbReference>
<dbReference type="GO" id="GO:0008053">
    <property type="term" value="P:mitochondrial fusion"/>
    <property type="evidence" value="ECO:0007669"/>
    <property type="project" value="InterPro"/>
</dbReference>
<dbReference type="EMBL" id="KB361224">
    <property type="protein sequence ID" value="ELV13461.1"/>
    <property type="molecule type" value="Genomic_DNA"/>
</dbReference>
<name>L8YG85_TUPCH</name>
<evidence type="ECO:0000256" key="7">
    <source>
        <dbReference type="ARBA" id="ARBA00023054"/>
    </source>
</evidence>
<keyword evidence="8" id="KW-0496">Mitochondrion</keyword>
<keyword evidence="2" id="KW-0812">Transmembrane</keyword>
<evidence type="ECO:0000256" key="3">
    <source>
        <dbReference type="ARBA" id="ARBA00022741"/>
    </source>
</evidence>
<dbReference type="STRING" id="246437.L8YG85"/>
<evidence type="ECO:0000256" key="4">
    <source>
        <dbReference type="ARBA" id="ARBA00022787"/>
    </source>
</evidence>